<protein>
    <recommendedName>
        <fullName evidence="4">DUF4293 family protein</fullName>
    </recommendedName>
</protein>
<keyword evidence="1" id="KW-1133">Transmembrane helix</keyword>
<dbReference type="RefSeq" id="WP_345253655.1">
    <property type="nucleotide sequence ID" value="NZ_BAABGY010000002.1"/>
</dbReference>
<evidence type="ECO:0000313" key="2">
    <source>
        <dbReference type="EMBL" id="GAA4322230.1"/>
    </source>
</evidence>
<proteinExistence type="predicted"/>
<feature type="transmembrane region" description="Helical" evidence="1">
    <location>
        <begin position="72"/>
        <end position="94"/>
    </location>
</feature>
<sequence>MPAFRFVFYTWLCTVCLYPLAVMTGDVLTRSTTELHLFLPLLAGAVVLGLPGLLLGWITFRWLFGGRLSPALQYTVWSAGILLLIAGTIALLARPGLTLTGEDERFTLPLFAAAAFVLLLRYPYFREIPITEY</sequence>
<keyword evidence="1" id="KW-0812">Transmembrane</keyword>
<evidence type="ECO:0000313" key="3">
    <source>
        <dbReference type="Proteomes" id="UP001501725"/>
    </source>
</evidence>
<dbReference type="Proteomes" id="UP001501725">
    <property type="component" value="Unassembled WGS sequence"/>
</dbReference>
<accession>A0ABP8GD95</accession>
<comment type="caution">
    <text evidence="2">The sequence shown here is derived from an EMBL/GenBank/DDBJ whole genome shotgun (WGS) entry which is preliminary data.</text>
</comment>
<evidence type="ECO:0008006" key="4">
    <source>
        <dbReference type="Google" id="ProtNLM"/>
    </source>
</evidence>
<name>A0ABP8GD95_9BACT</name>
<keyword evidence="1" id="KW-0472">Membrane</keyword>
<reference evidence="3" key="1">
    <citation type="journal article" date="2019" name="Int. J. Syst. Evol. Microbiol.">
        <title>The Global Catalogue of Microorganisms (GCM) 10K type strain sequencing project: providing services to taxonomists for standard genome sequencing and annotation.</title>
        <authorList>
            <consortium name="The Broad Institute Genomics Platform"/>
            <consortium name="The Broad Institute Genome Sequencing Center for Infectious Disease"/>
            <person name="Wu L."/>
            <person name="Ma J."/>
        </authorList>
    </citation>
    <scope>NUCLEOTIDE SEQUENCE [LARGE SCALE GENOMIC DNA]</scope>
    <source>
        <strain evidence="3">JCM 17919</strain>
    </source>
</reference>
<evidence type="ECO:0000256" key="1">
    <source>
        <dbReference type="SAM" id="Phobius"/>
    </source>
</evidence>
<organism evidence="2 3">
    <name type="scientific">Flaviaesturariibacter amylovorans</name>
    <dbReference type="NCBI Taxonomy" id="1084520"/>
    <lineage>
        <taxon>Bacteria</taxon>
        <taxon>Pseudomonadati</taxon>
        <taxon>Bacteroidota</taxon>
        <taxon>Chitinophagia</taxon>
        <taxon>Chitinophagales</taxon>
        <taxon>Chitinophagaceae</taxon>
        <taxon>Flaviaestuariibacter</taxon>
    </lineage>
</organism>
<gene>
    <name evidence="2" type="ORF">GCM10023184_08490</name>
</gene>
<keyword evidence="3" id="KW-1185">Reference proteome</keyword>
<feature type="transmembrane region" description="Helical" evidence="1">
    <location>
        <begin position="106"/>
        <end position="124"/>
    </location>
</feature>
<dbReference type="EMBL" id="BAABGY010000002">
    <property type="protein sequence ID" value="GAA4322230.1"/>
    <property type="molecule type" value="Genomic_DNA"/>
</dbReference>
<feature type="transmembrane region" description="Helical" evidence="1">
    <location>
        <begin position="37"/>
        <end position="60"/>
    </location>
</feature>
<feature type="transmembrane region" description="Helical" evidence="1">
    <location>
        <begin position="6"/>
        <end position="25"/>
    </location>
</feature>